<keyword evidence="1 3" id="KW-0808">Transferase</keyword>
<accession>A0A124P9V2</accession>
<dbReference type="Gene3D" id="3.40.50.150">
    <property type="entry name" value="Vaccinia Virus protein VP39"/>
    <property type="match status" value="1"/>
</dbReference>
<comment type="caution">
    <text evidence="3">The sequence shown here is derived from an EMBL/GenBank/DDBJ whole genome shotgun (WGS) entry which is preliminary data.</text>
</comment>
<gene>
    <name evidence="3" type="ORF">WS67_00025</name>
</gene>
<dbReference type="PANTHER" id="PTHR43667:SF2">
    <property type="entry name" value="FATTY ACID C-METHYL TRANSFERASE"/>
    <property type="match status" value="1"/>
</dbReference>
<dbReference type="OrthoDB" id="9801609at2"/>
<proteinExistence type="predicted"/>
<dbReference type="PANTHER" id="PTHR43667">
    <property type="entry name" value="CYCLOPROPANE-FATTY-ACYL-PHOSPHOLIPID SYNTHASE"/>
    <property type="match status" value="1"/>
</dbReference>
<dbReference type="CDD" id="cd02440">
    <property type="entry name" value="AdoMet_MTases"/>
    <property type="match status" value="1"/>
</dbReference>
<evidence type="ECO:0000313" key="3">
    <source>
        <dbReference type="EMBL" id="KVE29659.1"/>
    </source>
</evidence>
<dbReference type="EMBL" id="LOWA01000011">
    <property type="protein sequence ID" value="KVE29659.1"/>
    <property type="molecule type" value="Genomic_DNA"/>
</dbReference>
<dbReference type="GO" id="GO:0008168">
    <property type="term" value="F:methyltransferase activity"/>
    <property type="evidence" value="ECO:0007669"/>
    <property type="project" value="UniProtKB-KW"/>
</dbReference>
<name>A0A124P9V2_9BURK</name>
<dbReference type="SMART" id="SM00828">
    <property type="entry name" value="PKS_MT"/>
    <property type="match status" value="1"/>
</dbReference>
<keyword evidence="3" id="KW-0489">Methyltransferase</keyword>
<feature type="domain" description="Polyketide synthase-like methyltransferase" evidence="2">
    <location>
        <begin position="68"/>
        <end position="307"/>
    </location>
</feature>
<reference evidence="3 4" key="1">
    <citation type="submission" date="2015-11" db="EMBL/GenBank/DDBJ databases">
        <title>Expanding the genomic diversity of Burkholderia species for the development of highly accurate diagnostics.</title>
        <authorList>
            <person name="Sahl J."/>
            <person name="Keim P."/>
            <person name="Wagner D."/>
        </authorList>
    </citation>
    <scope>NUCLEOTIDE SEQUENCE [LARGE SCALE GENOMIC DNA]</scope>
    <source>
        <strain evidence="3 4">TSV85</strain>
    </source>
</reference>
<dbReference type="InterPro" id="IPR050723">
    <property type="entry name" value="CFA/CMAS"/>
</dbReference>
<dbReference type="RefSeq" id="WP_059512952.1">
    <property type="nucleotide sequence ID" value="NZ_LOWA01000011.1"/>
</dbReference>
<dbReference type="SUPFAM" id="SSF53335">
    <property type="entry name" value="S-adenosyl-L-methionine-dependent methyltransferases"/>
    <property type="match status" value="1"/>
</dbReference>
<dbReference type="AlphaFoldDB" id="A0A124P9V2"/>
<dbReference type="InterPro" id="IPR029063">
    <property type="entry name" value="SAM-dependent_MTases_sf"/>
</dbReference>
<dbReference type="Pfam" id="PF13649">
    <property type="entry name" value="Methyltransf_25"/>
    <property type="match status" value="1"/>
</dbReference>
<sequence length="321" mass="36516">MNNLAIDGAVEPAPCFDTSRRAPYTVIEGPDVSAYQEKVVYTYADDPEDWRKAIGNYLLFQFGVYDDPRSTPPISLDESGIRYFDRQLQLAGLEAADRPRIQRILDVGCGWGYILKYLAERFPECGRLDGINVSPSQLAFCARFHAEQDLTDRINLYQCNAQDVDLLPDPHISYDLVIIRGVISHFPNDLYERAMQKLAKRVRPGGQVIVSDNLYNESPDTYQSDTHDEVDRLACKHRKTPAYFRQVLEHSGFTIEDMRVLPSNIDVARWLMDSKANIERHFTAADIPAPLEELRVLAENWSVALIKNKVSTYSVIARKTA</sequence>
<dbReference type="InterPro" id="IPR020803">
    <property type="entry name" value="MeTfrase_dom"/>
</dbReference>
<evidence type="ECO:0000256" key="1">
    <source>
        <dbReference type="ARBA" id="ARBA00022679"/>
    </source>
</evidence>
<protein>
    <submittedName>
        <fullName evidence="3">Methyltransferase type 12</fullName>
    </submittedName>
</protein>
<evidence type="ECO:0000313" key="4">
    <source>
        <dbReference type="Proteomes" id="UP000062788"/>
    </source>
</evidence>
<dbReference type="Proteomes" id="UP000062788">
    <property type="component" value="Unassembled WGS sequence"/>
</dbReference>
<evidence type="ECO:0000259" key="2">
    <source>
        <dbReference type="SMART" id="SM00828"/>
    </source>
</evidence>
<keyword evidence="4" id="KW-1185">Reference proteome</keyword>
<dbReference type="InterPro" id="IPR041698">
    <property type="entry name" value="Methyltransf_25"/>
</dbReference>
<dbReference type="GO" id="GO:0032259">
    <property type="term" value="P:methylation"/>
    <property type="evidence" value="ECO:0007669"/>
    <property type="project" value="UniProtKB-KW"/>
</dbReference>
<organism evidence="3 4">
    <name type="scientific">Burkholderia singularis</name>
    <dbReference type="NCBI Taxonomy" id="1503053"/>
    <lineage>
        <taxon>Bacteria</taxon>
        <taxon>Pseudomonadati</taxon>
        <taxon>Pseudomonadota</taxon>
        <taxon>Betaproteobacteria</taxon>
        <taxon>Burkholderiales</taxon>
        <taxon>Burkholderiaceae</taxon>
        <taxon>Burkholderia</taxon>
        <taxon>pseudomallei group</taxon>
    </lineage>
</organism>